<comment type="caution">
    <text evidence="16">Lacks conserved residue(s) required for the propagation of feature annotation.</text>
</comment>
<evidence type="ECO:0000313" key="18">
    <source>
        <dbReference type="Proteomes" id="UP000092634"/>
    </source>
</evidence>
<dbReference type="CDD" id="cd24015">
    <property type="entry name" value="ASKHA_NBD_PanK-III"/>
    <property type="match status" value="1"/>
</dbReference>
<comment type="subunit">
    <text evidence="5 16">Homodimer.</text>
</comment>
<dbReference type="NCBIfam" id="TIGR00671">
    <property type="entry name" value="baf"/>
    <property type="match status" value="1"/>
</dbReference>
<dbReference type="Proteomes" id="UP000092634">
    <property type="component" value="Unassembled WGS sequence"/>
</dbReference>
<evidence type="ECO:0000256" key="3">
    <source>
        <dbReference type="ARBA" id="ARBA00004496"/>
    </source>
</evidence>
<sequence>MLLLIDAGNTRIKWALVAAESDVGGWLASGAVAHAQIDTLAGQWAKLAISAALLSNVAGSAIGMRLRAMLPVAARDFASLAQLAGIRNAYREPSQLGCDRFAAAIGARVLAPGQAVIVANCGTATTIDAITADGVFLGGMILPGLRLMASSLARNTAQLPQIAGDITLPAGFADNTDDAILSGCLAAQAGAIERAVRMHGASACLLSGGAAARIAPALALAVPLQLVDNIVMLGLQASARAGAAGTQGNHVC</sequence>
<dbReference type="EMBL" id="MAQB02000001">
    <property type="protein sequence ID" value="OFJ48471.1"/>
    <property type="molecule type" value="Genomic_DNA"/>
</dbReference>
<evidence type="ECO:0000256" key="13">
    <source>
        <dbReference type="ARBA" id="ARBA00022993"/>
    </source>
</evidence>
<comment type="cofactor">
    <cofactor evidence="2">
        <name>K(+)</name>
        <dbReference type="ChEBI" id="CHEBI:29103"/>
    </cofactor>
</comment>
<evidence type="ECO:0000256" key="6">
    <source>
        <dbReference type="ARBA" id="ARBA00012102"/>
    </source>
</evidence>
<comment type="cofactor">
    <cofactor evidence="16">
        <name>NH4(+)</name>
        <dbReference type="ChEBI" id="CHEBI:28938"/>
    </cofactor>
    <cofactor evidence="16">
        <name>K(+)</name>
        <dbReference type="ChEBI" id="CHEBI:29103"/>
    </cofactor>
    <text evidence="16">A monovalent cation. Ammonium or potassium.</text>
</comment>
<comment type="pathway">
    <text evidence="4 16">Cofactor biosynthesis; coenzyme A biosynthesis; CoA from (R)-pantothenate: step 1/5.</text>
</comment>
<evidence type="ECO:0000256" key="4">
    <source>
        <dbReference type="ARBA" id="ARBA00005225"/>
    </source>
</evidence>
<protein>
    <recommendedName>
        <fullName evidence="15 16">Type III pantothenate kinase</fullName>
        <ecNumber evidence="6 16">2.7.1.33</ecNumber>
    </recommendedName>
    <alternativeName>
        <fullName evidence="16">PanK-III</fullName>
    </alternativeName>
    <alternativeName>
        <fullName evidence="16">Pantothenic acid kinase</fullName>
    </alternativeName>
</protein>
<comment type="function">
    <text evidence="16">Catalyzes the phosphorylation of pantothenate (Pan), the first step in CoA biosynthesis.</text>
</comment>
<name>A0A1E8PQK0_9BURK</name>
<reference evidence="17 18" key="1">
    <citation type="submission" date="2016-10" db="EMBL/GenBank/DDBJ databases">
        <title>Updated version of Genome Assembly of Janthinobacterium lividum ERGS5:01.</title>
        <authorList>
            <person name="Kumar R."/>
            <person name="Acharya V."/>
            <person name="Singh D."/>
        </authorList>
    </citation>
    <scope>NUCLEOTIDE SEQUENCE [LARGE SCALE GENOMIC DNA]</scope>
    <source>
        <strain evidence="17 18">ERGS5:01</strain>
    </source>
</reference>
<evidence type="ECO:0000256" key="1">
    <source>
        <dbReference type="ARBA" id="ARBA00001206"/>
    </source>
</evidence>
<feature type="binding site" evidence="16">
    <location>
        <position position="90"/>
    </location>
    <ligand>
        <name>substrate</name>
    </ligand>
</feature>
<dbReference type="HAMAP" id="MF_01274">
    <property type="entry name" value="Pantothen_kinase_3"/>
    <property type="match status" value="1"/>
</dbReference>
<evidence type="ECO:0000313" key="17">
    <source>
        <dbReference type="EMBL" id="OFJ48471.1"/>
    </source>
</evidence>
<comment type="subcellular location">
    <subcellularLocation>
        <location evidence="3 16">Cytoplasm</location>
    </subcellularLocation>
</comment>
<dbReference type="InterPro" id="IPR043129">
    <property type="entry name" value="ATPase_NBD"/>
</dbReference>
<dbReference type="GO" id="GO:0005737">
    <property type="term" value="C:cytoplasm"/>
    <property type="evidence" value="ECO:0007669"/>
    <property type="project" value="UniProtKB-SubCell"/>
</dbReference>
<evidence type="ECO:0000256" key="8">
    <source>
        <dbReference type="ARBA" id="ARBA00022679"/>
    </source>
</evidence>
<keyword evidence="9 16" id="KW-0547">Nucleotide-binding</keyword>
<dbReference type="Gene3D" id="3.30.420.40">
    <property type="match status" value="2"/>
</dbReference>
<evidence type="ECO:0000256" key="16">
    <source>
        <dbReference type="HAMAP-Rule" id="MF_01274"/>
    </source>
</evidence>
<dbReference type="GO" id="GO:0004594">
    <property type="term" value="F:pantothenate kinase activity"/>
    <property type="evidence" value="ECO:0007669"/>
    <property type="project" value="UniProtKB-UniRule"/>
</dbReference>
<keyword evidence="11 16" id="KW-0067">ATP-binding</keyword>
<evidence type="ECO:0000256" key="12">
    <source>
        <dbReference type="ARBA" id="ARBA00022958"/>
    </source>
</evidence>
<dbReference type="InterPro" id="IPR004619">
    <property type="entry name" value="Type_III_PanK"/>
</dbReference>
<keyword evidence="13 16" id="KW-0173">Coenzyme A biosynthesis</keyword>
<feature type="binding site" evidence="16">
    <location>
        <position position="123"/>
    </location>
    <ligand>
        <name>ATP</name>
        <dbReference type="ChEBI" id="CHEBI:30616"/>
    </ligand>
</feature>
<feature type="active site" description="Proton acceptor" evidence="16">
    <location>
        <position position="99"/>
    </location>
</feature>
<comment type="similarity">
    <text evidence="14 16">Belongs to the type III pantothenate kinase family.</text>
</comment>
<dbReference type="EC" id="2.7.1.33" evidence="6 16"/>
<evidence type="ECO:0000256" key="10">
    <source>
        <dbReference type="ARBA" id="ARBA00022777"/>
    </source>
</evidence>
<organism evidence="17 18">
    <name type="scientific">Janthinobacterium lividum</name>
    <dbReference type="NCBI Taxonomy" id="29581"/>
    <lineage>
        <taxon>Bacteria</taxon>
        <taxon>Pseudomonadati</taxon>
        <taxon>Pseudomonadota</taxon>
        <taxon>Betaproteobacteria</taxon>
        <taxon>Burkholderiales</taxon>
        <taxon>Oxalobacteraceae</taxon>
        <taxon>Janthinobacterium</taxon>
    </lineage>
</organism>
<evidence type="ECO:0000256" key="14">
    <source>
        <dbReference type="ARBA" id="ARBA00038036"/>
    </source>
</evidence>
<keyword evidence="8 16" id="KW-0808">Transferase</keyword>
<keyword evidence="12 16" id="KW-0630">Potassium</keyword>
<evidence type="ECO:0000256" key="2">
    <source>
        <dbReference type="ARBA" id="ARBA00001958"/>
    </source>
</evidence>
<dbReference type="Pfam" id="PF03309">
    <property type="entry name" value="Pan_kinase"/>
    <property type="match status" value="1"/>
</dbReference>
<keyword evidence="7 16" id="KW-0963">Cytoplasm</keyword>
<evidence type="ECO:0000256" key="11">
    <source>
        <dbReference type="ARBA" id="ARBA00022840"/>
    </source>
</evidence>
<proteinExistence type="inferred from homology"/>
<evidence type="ECO:0000256" key="9">
    <source>
        <dbReference type="ARBA" id="ARBA00022741"/>
    </source>
</evidence>
<feature type="binding site" evidence="16">
    <location>
        <begin position="6"/>
        <end position="13"/>
    </location>
    <ligand>
        <name>ATP</name>
        <dbReference type="ChEBI" id="CHEBI:30616"/>
    </ligand>
</feature>
<evidence type="ECO:0000256" key="15">
    <source>
        <dbReference type="ARBA" id="ARBA00040883"/>
    </source>
</evidence>
<dbReference type="SUPFAM" id="SSF53067">
    <property type="entry name" value="Actin-like ATPase domain"/>
    <property type="match status" value="2"/>
</dbReference>
<comment type="caution">
    <text evidence="17">The sequence shown here is derived from an EMBL/GenBank/DDBJ whole genome shotgun (WGS) entry which is preliminary data.</text>
</comment>
<feature type="binding site" evidence="16">
    <location>
        <begin position="97"/>
        <end position="100"/>
    </location>
    <ligand>
        <name>substrate</name>
    </ligand>
</feature>
<accession>A0A1E8PQK0</accession>
<dbReference type="AlphaFoldDB" id="A0A1E8PQK0"/>
<evidence type="ECO:0000256" key="7">
    <source>
        <dbReference type="ARBA" id="ARBA00022490"/>
    </source>
</evidence>
<dbReference type="GO" id="GO:0015937">
    <property type="term" value="P:coenzyme A biosynthetic process"/>
    <property type="evidence" value="ECO:0007669"/>
    <property type="project" value="UniProtKB-UniRule"/>
</dbReference>
<feature type="binding site" evidence="16">
    <location>
        <position position="176"/>
    </location>
    <ligand>
        <name>substrate</name>
    </ligand>
</feature>
<comment type="catalytic activity">
    <reaction evidence="1 16">
        <text>(R)-pantothenate + ATP = (R)-4'-phosphopantothenate + ADP + H(+)</text>
        <dbReference type="Rhea" id="RHEA:16373"/>
        <dbReference type="ChEBI" id="CHEBI:10986"/>
        <dbReference type="ChEBI" id="CHEBI:15378"/>
        <dbReference type="ChEBI" id="CHEBI:29032"/>
        <dbReference type="ChEBI" id="CHEBI:30616"/>
        <dbReference type="ChEBI" id="CHEBI:456216"/>
        <dbReference type="EC" id="2.7.1.33"/>
    </reaction>
</comment>
<evidence type="ECO:0000256" key="5">
    <source>
        <dbReference type="ARBA" id="ARBA00011738"/>
    </source>
</evidence>
<keyword evidence="10 16" id="KW-0418">Kinase</keyword>
<dbReference type="PANTHER" id="PTHR34265:SF1">
    <property type="entry name" value="TYPE III PANTOTHENATE KINASE"/>
    <property type="match status" value="1"/>
</dbReference>
<dbReference type="GO" id="GO:0005524">
    <property type="term" value="F:ATP binding"/>
    <property type="evidence" value="ECO:0007669"/>
    <property type="project" value="UniProtKB-UniRule"/>
</dbReference>
<gene>
    <name evidence="16" type="primary">coaX</name>
    <name evidence="17" type="ORF">BA896_005520</name>
</gene>
<dbReference type="PANTHER" id="PTHR34265">
    <property type="entry name" value="TYPE III PANTOTHENATE KINASE"/>
    <property type="match status" value="1"/>
</dbReference>
<dbReference type="UniPathway" id="UPA00241">
    <property type="reaction ID" value="UER00352"/>
</dbReference>